<dbReference type="PANTHER" id="PTHR45138:SF24">
    <property type="entry name" value="DIGUANYLATE CYCLASE DGCC-RELATED"/>
    <property type="match status" value="1"/>
</dbReference>
<evidence type="ECO:0000256" key="1">
    <source>
        <dbReference type="ARBA" id="ARBA00012528"/>
    </source>
</evidence>
<feature type="domain" description="PAC" evidence="4">
    <location>
        <begin position="89"/>
        <end position="142"/>
    </location>
</feature>
<dbReference type="SUPFAM" id="SSF55785">
    <property type="entry name" value="PYP-like sensor domain (PAS domain)"/>
    <property type="match status" value="1"/>
</dbReference>
<dbReference type="CDD" id="cd00130">
    <property type="entry name" value="PAS"/>
    <property type="match status" value="1"/>
</dbReference>
<feature type="coiled-coil region" evidence="2">
    <location>
        <begin position="130"/>
        <end position="157"/>
    </location>
</feature>
<dbReference type="InterPro" id="IPR043128">
    <property type="entry name" value="Rev_trsase/Diguanyl_cyclase"/>
</dbReference>
<dbReference type="EC" id="2.7.7.65" evidence="1"/>
<feature type="domain" description="PAS" evidence="3">
    <location>
        <begin position="13"/>
        <end position="85"/>
    </location>
</feature>
<reference evidence="6 7" key="1">
    <citation type="journal article" date="2020" name="Front. Microbiol.">
        <title>Toward Biorecycling: Isolation of a Soil Bacterium That Grows on a Polyurethane Oligomer and Monomer.</title>
        <authorList>
            <person name="Espinosa M.J.C."/>
            <person name="Blanco A.C."/>
            <person name="Schmidgall T."/>
            <person name="Atanasoff-Kardjalieff A.K."/>
            <person name="Kappelmeyer U."/>
            <person name="Tischler D."/>
            <person name="Pieper D.H."/>
            <person name="Heipieper H.J."/>
            <person name="Eberlein C."/>
        </authorList>
    </citation>
    <scope>NUCLEOTIDE SEQUENCE [LARGE SCALE GENOMIC DNA]</scope>
    <source>
        <strain evidence="6 7">TDA1</strain>
    </source>
</reference>
<dbReference type="Gene3D" id="3.30.450.20">
    <property type="entry name" value="PAS domain"/>
    <property type="match status" value="1"/>
</dbReference>
<keyword evidence="6" id="KW-0548">Nucleotidyltransferase</keyword>
<dbReference type="InterPro" id="IPR000014">
    <property type="entry name" value="PAS"/>
</dbReference>
<dbReference type="Proteomes" id="UP001214301">
    <property type="component" value="Chromosome"/>
</dbReference>
<keyword evidence="7" id="KW-1185">Reference proteome</keyword>
<dbReference type="Pfam" id="PF00990">
    <property type="entry name" value="GGDEF"/>
    <property type="match status" value="1"/>
</dbReference>
<dbReference type="InterPro" id="IPR000160">
    <property type="entry name" value="GGDEF_dom"/>
</dbReference>
<evidence type="ECO:0000313" key="6">
    <source>
        <dbReference type="EMBL" id="WCH98870.1"/>
    </source>
</evidence>
<organism evidence="6 7">
    <name type="scientific">Pseudomonas capeferrum</name>
    <dbReference type="NCBI Taxonomy" id="1495066"/>
    <lineage>
        <taxon>Bacteria</taxon>
        <taxon>Pseudomonadati</taxon>
        <taxon>Pseudomonadota</taxon>
        <taxon>Gammaproteobacteria</taxon>
        <taxon>Pseudomonadales</taxon>
        <taxon>Pseudomonadaceae</taxon>
        <taxon>Pseudomonas</taxon>
    </lineage>
</organism>
<dbReference type="PROSITE" id="PS50112">
    <property type="entry name" value="PAS"/>
    <property type="match status" value="1"/>
</dbReference>
<dbReference type="InterPro" id="IPR013655">
    <property type="entry name" value="PAS_fold_3"/>
</dbReference>
<dbReference type="NCBIfam" id="TIGR00254">
    <property type="entry name" value="GGDEF"/>
    <property type="match status" value="1"/>
</dbReference>
<dbReference type="SMART" id="SM00086">
    <property type="entry name" value="PAC"/>
    <property type="match status" value="1"/>
</dbReference>
<dbReference type="PANTHER" id="PTHR45138">
    <property type="entry name" value="REGULATORY COMPONENTS OF SENSORY TRANSDUCTION SYSTEM"/>
    <property type="match status" value="1"/>
</dbReference>
<dbReference type="EMBL" id="CP116669">
    <property type="protein sequence ID" value="WCH98870.1"/>
    <property type="molecule type" value="Genomic_DNA"/>
</dbReference>
<evidence type="ECO:0000259" key="4">
    <source>
        <dbReference type="PROSITE" id="PS50113"/>
    </source>
</evidence>
<dbReference type="SUPFAM" id="SSF55073">
    <property type="entry name" value="Nucleotide cyclase"/>
    <property type="match status" value="1"/>
</dbReference>
<keyword evidence="2" id="KW-0175">Coiled coil</keyword>
<evidence type="ECO:0000256" key="2">
    <source>
        <dbReference type="SAM" id="Coils"/>
    </source>
</evidence>
<dbReference type="NCBIfam" id="TIGR00229">
    <property type="entry name" value="sensory_box"/>
    <property type="match status" value="1"/>
</dbReference>
<feature type="domain" description="GGDEF" evidence="5">
    <location>
        <begin position="206"/>
        <end position="335"/>
    </location>
</feature>
<dbReference type="InterPro" id="IPR001610">
    <property type="entry name" value="PAC"/>
</dbReference>
<dbReference type="CDD" id="cd01949">
    <property type="entry name" value="GGDEF"/>
    <property type="match status" value="1"/>
</dbReference>
<dbReference type="PROSITE" id="PS50113">
    <property type="entry name" value="PAC"/>
    <property type="match status" value="1"/>
</dbReference>
<gene>
    <name evidence="6" type="ORF">PMC74_19095</name>
</gene>
<dbReference type="SMART" id="SM00267">
    <property type="entry name" value="GGDEF"/>
    <property type="match status" value="1"/>
</dbReference>
<evidence type="ECO:0000313" key="7">
    <source>
        <dbReference type="Proteomes" id="UP001214301"/>
    </source>
</evidence>
<dbReference type="InterPro" id="IPR035965">
    <property type="entry name" value="PAS-like_dom_sf"/>
</dbReference>
<evidence type="ECO:0000259" key="5">
    <source>
        <dbReference type="PROSITE" id="PS50887"/>
    </source>
</evidence>
<dbReference type="InterPro" id="IPR000700">
    <property type="entry name" value="PAS-assoc_C"/>
</dbReference>
<dbReference type="Pfam" id="PF08447">
    <property type="entry name" value="PAS_3"/>
    <property type="match status" value="1"/>
</dbReference>
<sequence>MSHNTRPAPAGFSEQQLHTLFELISDGIWDWNANTGYVYRNPGWYAMLGYASHSMANSVLTWESVIHPEDYPRVMAHFEAYITQRNERYLIEYRCRCQDGSYLWVEDSGYIIARNSDGSVARMLGAHRNIDAGKRRVAQLEQQNLSLESLVAERTRELSWVNQQLQRQLDENRELAERDALTRIANRYRLDKVLQQECERSQRFRQPLSLIAMDVDDFKPINDRYGHARGDAALVQVVDNLRTCLREYDLRARWGGDEFVIVLPQTLLDEALEVAARLRQVMEKVEPVGECRLTMSYGVVQWQEGDAPDDLLARADKALYRAKGAGKNAIADDLTALAEQHGSC</sequence>
<dbReference type="Gene3D" id="3.30.70.270">
    <property type="match status" value="1"/>
</dbReference>
<dbReference type="InterPro" id="IPR050469">
    <property type="entry name" value="Diguanylate_Cyclase"/>
</dbReference>
<evidence type="ECO:0000259" key="3">
    <source>
        <dbReference type="PROSITE" id="PS50112"/>
    </source>
</evidence>
<proteinExistence type="predicted"/>
<dbReference type="PROSITE" id="PS50887">
    <property type="entry name" value="GGDEF"/>
    <property type="match status" value="1"/>
</dbReference>
<dbReference type="SMART" id="SM00091">
    <property type="entry name" value="PAS"/>
    <property type="match status" value="1"/>
</dbReference>
<dbReference type="RefSeq" id="WP_156310983.1">
    <property type="nucleotide sequence ID" value="NZ_CP116669.1"/>
</dbReference>
<keyword evidence="6" id="KW-0808">Transferase</keyword>
<dbReference type="GO" id="GO:0052621">
    <property type="term" value="F:diguanylate cyclase activity"/>
    <property type="evidence" value="ECO:0007669"/>
    <property type="project" value="UniProtKB-EC"/>
</dbReference>
<dbReference type="InterPro" id="IPR029787">
    <property type="entry name" value="Nucleotide_cyclase"/>
</dbReference>
<accession>A0ABY7R5Q1</accession>
<protein>
    <recommendedName>
        <fullName evidence="1">diguanylate cyclase</fullName>
        <ecNumber evidence="1">2.7.7.65</ecNumber>
    </recommendedName>
</protein>
<name>A0ABY7R5Q1_9PSED</name>